<evidence type="ECO:0000313" key="1">
    <source>
        <dbReference type="EMBL" id="SDM42485.1"/>
    </source>
</evidence>
<dbReference type="InterPro" id="IPR019292">
    <property type="entry name" value="McrC"/>
</dbReference>
<dbReference type="STRING" id="482461.SAMN05216244_2429"/>
<dbReference type="AlphaFoldDB" id="A0A1G9T5V5"/>
<evidence type="ECO:0000313" key="2">
    <source>
        <dbReference type="Proteomes" id="UP000182347"/>
    </source>
</evidence>
<dbReference type="OrthoDB" id="7788065at2"/>
<dbReference type="PANTHER" id="PTHR38733:SF1">
    <property type="entry name" value="TYPE IV METHYL-DIRECTED RESTRICTION ENZYME ECOKMCRBC"/>
    <property type="match status" value="1"/>
</dbReference>
<protein>
    <submittedName>
        <fullName evidence="1">McrBC 5-methylcytosine restriction system component</fullName>
    </submittedName>
</protein>
<organism evidence="1 2">
    <name type="scientific">Sediminibacillus halophilus</name>
    <dbReference type="NCBI Taxonomy" id="482461"/>
    <lineage>
        <taxon>Bacteria</taxon>
        <taxon>Bacillati</taxon>
        <taxon>Bacillota</taxon>
        <taxon>Bacilli</taxon>
        <taxon>Bacillales</taxon>
        <taxon>Bacillaceae</taxon>
        <taxon>Sediminibacillus</taxon>
    </lineage>
</organism>
<sequence>MKRISVIEYGAPKPVIEQMMQDTDLSREDLIQRINKAGDRVKNILGYSKNPINISDDKIRVTDFAGILRIGPSIEIEVAPKFLGLDSINQRWREDFFYLATLSSSGKLLNSDKILSKPGEKGDLHNLIARAFVEMYWDNHRRSLRTYSRRTFKDFSIDGDVDPESLLFPDGEGFKQEGLFFDHMNQYNSVIINAAKQLLPNLREPNLIAQLQRVIQLLAPQKNINNVRRIKLPNRLSRWQQLYNLSLDILKGYGLVYHSKDSIAPGYVLNTWKVWEDFLSIAISSGFGMENVKQQNAFVLGKRQRLLGNPENVNVIPDLLISNNGSEDFVFDAKYKGHVEKTAKRIVEQDIYESLAFLHATDLRVALLAYPAEPKEGYSLGDINMFEKIEVGNKIILGLEVESKTISSKHGFLNFSNNLFNNCIAVISNYT</sequence>
<accession>A0A1G9T5V5</accession>
<dbReference type="EMBL" id="FNHF01000003">
    <property type="protein sequence ID" value="SDM42485.1"/>
    <property type="molecule type" value="Genomic_DNA"/>
</dbReference>
<dbReference type="RefSeq" id="WP_074599350.1">
    <property type="nucleotide sequence ID" value="NZ_FNHF01000003.1"/>
</dbReference>
<reference evidence="2" key="1">
    <citation type="submission" date="2016-10" db="EMBL/GenBank/DDBJ databases">
        <authorList>
            <person name="Varghese N."/>
            <person name="Submissions S."/>
        </authorList>
    </citation>
    <scope>NUCLEOTIDE SEQUENCE [LARGE SCALE GENOMIC DNA]</scope>
    <source>
        <strain evidence="2">CGMCC 1.6199</strain>
    </source>
</reference>
<proteinExistence type="predicted"/>
<dbReference type="Pfam" id="PF10117">
    <property type="entry name" value="McrBC"/>
    <property type="match status" value="1"/>
</dbReference>
<dbReference type="PANTHER" id="PTHR38733">
    <property type="entry name" value="PROTEIN MCRC"/>
    <property type="match status" value="1"/>
</dbReference>
<keyword evidence="2" id="KW-1185">Reference proteome</keyword>
<name>A0A1G9T5V5_9BACI</name>
<dbReference type="Proteomes" id="UP000182347">
    <property type="component" value="Unassembled WGS sequence"/>
</dbReference>
<gene>
    <name evidence="1" type="ORF">SAMN05216244_2429</name>
</gene>